<dbReference type="RefSeq" id="XP_030996192.1">
    <property type="nucleotide sequence ID" value="XM_031139967.1"/>
</dbReference>
<evidence type="ECO:0000313" key="4">
    <source>
        <dbReference type="Proteomes" id="UP000319257"/>
    </source>
</evidence>
<dbReference type="PANTHER" id="PTHR13847">
    <property type="entry name" value="SARCOSINE DEHYDROGENASE-RELATED"/>
    <property type="match status" value="1"/>
</dbReference>
<dbReference type="GO" id="GO:0042147">
    <property type="term" value="P:retrograde transport, endosome to Golgi"/>
    <property type="evidence" value="ECO:0007669"/>
    <property type="project" value="TreeGrafter"/>
</dbReference>
<dbReference type="GeneID" id="41972892"/>
<feature type="region of interest" description="Disordered" evidence="1">
    <location>
        <begin position="117"/>
        <end position="140"/>
    </location>
</feature>
<dbReference type="OrthoDB" id="498204at2759"/>
<dbReference type="STRING" id="1093900.A0A507BBS0"/>
<protein>
    <recommendedName>
        <fullName evidence="2">FAD dependent oxidoreductase domain-containing protein</fullName>
    </recommendedName>
</protein>
<dbReference type="PANTHER" id="PTHR13847:SF185">
    <property type="entry name" value="FAD DEPENDENT OXIDOREDUCTASE SUPERFAMILY (AFU_ORTHOLOGUE AFUA_3G02360)"/>
    <property type="match status" value="1"/>
</dbReference>
<feature type="compositionally biased region" description="Low complexity" evidence="1">
    <location>
        <begin position="117"/>
        <end position="127"/>
    </location>
</feature>
<dbReference type="AlphaFoldDB" id="A0A507BBS0"/>
<dbReference type="SUPFAM" id="SSF51905">
    <property type="entry name" value="FAD/NAD(P)-binding domain"/>
    <property type="match status" value="1"/>
</dbReference>
<dbReference type="Pfam" id="PF01266">
    <property type="entry name" value="DAO"/>
    <property type="match status" value="1"/>
</dbReference>
<dbReference type="Gene3D" id="3.50.50.60">
    <property type="entry name" value="FAD/NAD(P)-binding domain"/>
    <property type="match status" value="1"/>
</dbReference>
<comment type="caution">
    <text evidence="3">The sequence shown here is derived from an EMBL/GenBank/DDBJ whole genome shotgun (WGS) entry which is preliminary data.</text>
</comment>
<proteinExistence type="predicted"/>
<name>A0A507BBS0_9PEZI</name>
<dbReference type="InterPro" id="IPR036188">
    <property type="entry name" value="FAD/NAD-bd_sf"/>
</dbReference>
<organism evidence="3 4">
    <name type="scientific">Thyridium curvatum</name>
    <dbReference type="NCBI Taxonomy" id="1093900"/>
    <lineage>
        <taxon>Eukaryota</taxon>
        <taxon>Fungi</taxon>
        <taxon>Dikarya</taxon>
        <taxon>Ascomycota</taxon>
        <taxon>Pezizomycotina</taxon>
        <taxon>Sordariomycetes</taxon>
        <taxon>Sordariomycetidae</taxon>
        <taxon>Thyridiales</taxon>
        <taxon>Thyridiaceae</taxon>
        <taxon>Thyridium</taxon>
    </lineage>
</organism>
<feature type="domain" description="FAD dependent oxidoreductase" evidence="2">
    <location>
        <begin position="5"/>
        <end position="85"/>
    </location>
</feature>
<keyword evidence="4" id="KW-1185">Reference proteome</keyword>
<accession>A0A507BBS0</accession>
<dbReference type="GO" id="GO:0005829">
    <property type="term" value="C:cytosol"/>
    <property type="evidence" value="ECO:0007669"/>
    <property type="project" value="GOC"/>
</dbReference>
<dbReference type="EMBL" id="SKBQ01000028">
    <property type="protein sequence ID" value="TPX14481.1"/>
    <property type="molecule type" value="Genomic_DNA"/>
</dbReference>
<evidence type="ECO:0000259" key="2">
    <source>
        <dbReference type="Pfam" id="PF01266"/>
    </source>
</evidence>
<dbReference type="InParanoid" id="A0A507BBS0"/>
<evidence type="ECO:0000313" key="3">
    <source>
        <dbReference type="EMBL" id="TPX14481.1"/>
    </source>
</evidence>
<reference evidence="3 4" key="1">
    <citation type="submission" date="2019-06" db="EMBL/GenBank/DDBJ databases">
        <title>Draft genome sequence of the filamentous fungus Phialemoniopsis curvata isolated from diesel fuel.</title>
        <authorList>
            <person name="Varaljay V.A."/>
            <person name="Lyon W.J."/>
            <person name="Crouch A.L."/>
            <person name="Drake C.E."/>
            <person name="Hollomon J.M."/>
            <person name="Nadeau L.J."/>
            <person name="Nunn H.S."/>
            <person name="Stevenson B.S."/>
            <person name="Bojanowski C.L."/>
            <person name="Crookes-Goodson W.J."/>
        </authorList>
    </citation>
    <scope>NUCLEOTIDE SEQUENCE [LARGE SCALE GENOMIC DNA]</scope>
    <source>
        <strain evidence="3 4">D216</strain>
    </source>
</reference>
<dbReference type="GO" id="GO:0005770">
    <property type="term" value="C:late endosome"/>
    <property type="evidence" value="ECO:0007669"/>
    <property type="project" value="TreeGrafter"/>
</dbReference>
<dbReference type="InterPro" id="IPR006076">
    <property type="entry name" value="FAD-dep_OxRdtase"/>
</dbReference>
<dbReference type="Proteomes" id="UP000319257">
    <property type="component" value="Unassembled WGS sequence"/>
</dbReference>
<sequence length="156" mass="16318">MATTVILGSGIIGVSAAYYLSDHQPASSIHLVEPSPELFASASGFAGGFLARDWFGPADSSLGALSFDLHRKLAEKCDGRAQWGYAATTTFNYTGPSAGPKSGKKATDWLFEGTSRAEAAPDAPADDNLGPTPPWLRRQAGDRMELIGGEGTTAQI</sequence>
<gene>
    <name evidence="3" type="ORF">E0L32_005445</name>
</gene>
<evidence type="ECO:0000256" key="1">
    <source>
        <dbReference type="SAM" id="MobiDB-lite"/>
    </source>
</evidence>